<accession>A0A1H4U8N1</accession>
<proteinExistence type="predicted"/>
<dbReference type="InterPro" id="IPR036086">
    <property type="entry name" value="ParB/Sulfiredoxin_sf"/>
</dbReference>
<name>A0A1H4U8N1_TSUTY</name>
<reference evidence="2" key="1">
    <citation type="submission" date="2016-10" db="EMBL/GenBank/DDBJ databases">
        <authorList>
            <person name="Varghese N."/>
            <person name="Submissions S."/>
        </authorList>
    </citation>
    <scope>NUCLEOTIDE SEQUENCE [LARGE SCALE GENOMIC DNA]</scope>
    <source>
        <strain evidence="2">DSM 44234</strain>
    </source>
</reference>
<dbReference type="RefSeq" id="WP_170181050.1">
    <property type="nucleotide sequence ID" value="NZ_FNSA01000003.1"/>
</dbReference>
<evidence type="ECO:0000313" key="2">
    <source>
        <dbReference type="Proteomes" id="UP000182241"/>
    </source>
</evidence>
<dbReference type="EMBL" id="FNSA01000003">
    <property type="protein sequence ID" value="SEC65122.1"/>
    <property type="molecule type" value="Genomic_DNA"/>
</dbReference>
<dbReference type="SUPFAM" id="SSF110849">
    <property type="entry name" value="ParB/Sulfiredoxin"/>
    <property type="match status" value="1"/>
</dbReference>
<dbReference type="STRING" id="57704.SAMN04489793_2817"/>
<keyword evidence="2" id="KW-1185">Reference proteome</keyword>
<dbReference type="Proteomes" id="UP000182241">
    <property type="component" value="Unassembled WGS sequence"/>
</dbReference>
<sequence length="197" mass="22042">MHRTTLLLTARRRARTVPAAWFRSNVQPANSDSWAQAELLLVDPLENRRVAELETELSTSGFDRPVIVEQDAWWRPAVRVVDGMHRSIAAMRLGLDIPVRVGYDPAADYDHSDVYRVTAEPPAADLIDAVLSSASFRSSTGHWIQCDTASGRVDGPVSLYLPRHPELRPTIAAELQERLRQAGVFASVEFLESRQNE</sequence>
<protein>
    <submittedName>
        <fullName evidence="1">ParB-like nuclease domain-containing protein</fullName>
    </submittedName>
</protein>
<gene>
    <name evidence="1" type="ORF">SAMN04489793_2817</name>
</gene>
<organism evidence="1 2">
    <name type="scientific">Tsukamurella tyrosinosolvens</name>
    <dbReference type="NCBI Taxonomy" id="57704"/>
    <lineage>
        <taxon>Bacteria</taxon>
        <taxon>Bacillati</taxon>
        <taxon>Actinomycetota</taxon>
        <taxon>Actinomycetes</taxon>
        <taxon>Mycobacteriales</taxon>
        <taxon>Tsukamurellaceae</taxon>
        <taxon>Tsukamurella</taxon>
    </lineage>
</organism>
<evidence type="ECO:0000313" key="1">
    <source>
        <dbReference type="EMBL" id="SEC65122.1"/>
    </source>
</evidence>
<dbReference type="AlphaFoldDB" id="A0A1H4U8N1"/>